<gene>
    <name evidence="2" type="ORF">GOBAR_AA14370</name>
</gene>
<dbReference type="EMBL" id="KZ664311">
    <property type="protein sequence ID" value="PPS06274.1"/>
    <property type="molecule type" value="Genomic_DNA"/>
</dbReference>
<accession>A0A2P5XSK7</accession>
<protein>
    <submittedName>
        <fullName evidence="2">Uncharacterized protein</fullName>
    </submittedName>
</protein>
<evidence type="ECO:0000313" key="3">
    <source>
        <dbReference type="Proteomes" id="UP000239757"/>
    </source>
</evidence>
<name>A0A2P5XSK7_GOSBA</name>
<evidence type="ECO:0000313" key="2">
    <source>
        <dbReference type="EMBL" id="PPS06274.1"/>
    </source>
</evidence>
<dbReference type="Proteomes" id="UP000239757">
    <property type="component" value="Unassembled WGS sequence"/>
</dbReference>
<proteinExistence type="predicted"/>
<reference evidence="2 3" key="1">
    <citation type="submission" date="2015-01" db="EMBL/GenBank/DDBJ databases">
        <title>Genome of allotetraploid Gossypium barbadense reveals genomic plasticity and fiber elongation in cotton evolution.</title>
        <authorList>
            <person name="Chen X."/>
            <person name="Liu X."/>
            <person name="Zhao B."/>
            <person name="Zheng H."/>
            <person name="Hu Y."/>
            <person name="Lu G."/>
            <person name="Yang C."/>
            <person name="Chen J."/>
            <person name="Shan C."/>
            <person name="Zhang L."/>
            <person name="Zhou Y."/>
            <person name="Wang L."/>
            <person name="Guo W."/>
            <person name="Bai Y."/>
            <person name="Ruan J."/>
            <person name="Shangguan X."/>
            <person name="Mao Y."/>
            <person name="Jiang J."/>
            <person name="Zhu Y."/>
            <person name="Lei J."/>
            <person name="Kang H."/>
            <person name="Chen S."/>
            <person name="He X."/>
            <person name="Wang R."/>
            <person name="Wang Y."/>
            <person name="Chen J."/>
            <person name="Wang L."/>
            <person name="Yu S."/>
            <person name="Wang B."/>
            <person name="Wei J."/>
            <person name="Song S."/>
            <person name="Lu X."/>
            <person name="Gao Z."/>
            <person name="Gu W."/>
            <person name="Deng X."/>
            <person name="Ma D."/>
            <person name="Wang S."/>
            <person name="Liang W."/>
            <person name="Fang L."/>
            <person name="Cai C."/>
            <person name="Zhu X."/>
            <person name="Zhou B."/>
            <person name="Zhang Y."/>
            <person name="Chen Z."/>
            <person name="Xu S."/>
            <person name="Zhu R."/>
            <person name="Wang S."/>
            <person name="Zhang T."/>
            <person name="Zhao G."/>
        </authorList>
    </citation>
    <scope>NUCLEOTIDE SEQUENCE [LARGE SCALE GENOMIC DNA]</scope>
    <source>
        <strain evidence="3">cv. Xinhai21</strain>
        <tissue evidence="2">Leaf</tissue>
    </source>
</reference>
<evidence type="ECO:0000256" key="1">
    <source>
        <dbReference type="SAM" id="MobiDB-lite"/>
    </source>
</evidence>
<dbReference type="AlphaFoldDB" id="A0A2P5XSK7"/>
<feature type="region of interest" description="Disordered" evidence="1">
    <location>
        <begin position="349"/>
        <end position="376"/>
    </location>
</feature>
<sequence length="376" mass="43558">MNKRKMEELWIVKSGIIFGARAWQVGRVKLQQLGLGILRKGMMNSESLEHEWWARACRMTMLHSQCQPQFIVTRPCWFDRLTHGHVTWLWPLIASHVKEEFYPIFTRPCLLSWCGHGLRHAHEFTLLIPAINFINIRFKTSTVYLKSAKFRVNYLDCTIWENTEYRSLPSNIDSNPREQLNVIAIQDDEGLVAKPRPETVVSKGKGEVDHNEQKPLPNAMKFLKELLGNKQKLDEALHVKLNTEMSLKEVHEPFSNNSKGPIHEERRLRIKELDEWWTHKPRTHNKPKLRQNKLNTFPNQFKVGDKVLLDAADPHIVTTKPNEEIPLTILSIFPFVQSRYTMSSSRGKKAVVPASKKRKGALSSSGPTTEIHHPFM</sequence>
<organism evidence="2 3">
    <name type="scientific">Gossypium barbadense</name>
    <name type="common">Sea Island cotton</name>
    <name type="synonym">Hibiscus barbadensis</name>
    <dbReference type="NCBI Taxonomy" id="3634"/>
    <lineage>
        <taxon>Eukaryota</taxon>
        <taxon>Viridiplantae</taxon>
        <taxon>Streptophyta</taxon>
        <taxon>Embryophyta</taxon>
        <taxon>Tracheophyta</taxon>
        <taxon>Spermatophyta</taxon>
        <taxon>Magnoliopsida</taxon>
        <taxon>eudicotyledons</taxon>
        <taxon>Gunneridae</taxon>
        <taxon>Pentapetalae</taxon>
        <taxon>rosids</taxon>
        <taxon>malvids</taxon>
        <taxon>Malvales</taxon>
        <taxon>Malvaceae</taxon>
        <taxon>Malvoideae</taxon>
        <taxon>Gossypium</taxon>
    </lineage>
</organism>